<accession>A0A6S6W2N1</accession>
<evidence type="ECO:0000313" key="1">
    <source>
        <dbReference type="EMBL" id="CAE7175768.1"/>
    </source>
</evidence>
<dbReference type="InterPro" id="IPR036047">
    <property type="entry name" value="F-box-like_dom_sf"/>
</dbReference>
<dbReference type="AlphaFoldDB" id="A0A6S6W2N1"/>
<organism evidence="1 2">
    <name type="scientific">Pyrenophora teres f. teres</name>
    <dbReference type="NCBI Taxonomy" id="97479"/>
    <lineage>
        <taxon>Eukaryota</taxon>
        <taxon>Fungi</taxon>
        <taxon>Dikarya</taxon>
        <taxon>Ascomycota</taxon>
        <taxon>Pezizomycotina</taxon>
        <taxon>Dothideomycetes</taxon>
        <taxon>Pleosporomycetidae</taxon>
        <taxon>Pleosporales</taxon>
        <taxon>Pleosporineae</taxon>
        <taxon>Pleosporaceae</taxon>
        <taxon>Pyrenophora</taxon>
    </lineage>
</organism>
<dbReference type="SUPFAM" id="SSF81383">
    <property type="entry name" value="F-box domain"/>
    <property type="match status" value="1"/>
</dbReference>
<reference evidence="1" key="1">
    <citation type="submission" date="2021-02" db="EMBL/GenBank/DDBJ databases">
        <authorList>
            <person name="Syme A R."/>
            <person name="Syme A R."/>
            <person name="Moolhuijzen P."/>
        </authorList>
    </citation>
    <scope>NUCLEOTIDE SEQUENCE</scope>
    <source>
        <strain evidence="1">W1-1</strain>
    </source>
</reference>
<dbReference type="InterPro" id="IPR001810">
    <property type="entry name" value="F-box_dom"/>
</dbReference>
<evidence type="ECO:0000313" key="2">
    <source>
        <dbReference type="Proteomes" id="UP000472372"/>
    </source>
</evidence>
<dbReference type="Proteomes" id="UP000472372">
    <property type="component" value="Chromosome 5"/>
</dbReference>
<name>A0A6S6W2N1_9PLEO</name>
<dbReference type="PROSITE" id="PS50181">
    <property type="entry name" value="FBOX"/>
    <property type="match status" value="1"/>
</dbReference>
<gene>
    <name evidence="1" type="ORF">PTTW11_05874</name>
</gene>
<sequence>MGNFTSSQTHDEWKSDAQHAMEAGTFCVICGGPFDLDGDVNNIDPKDPRYQWLYRFRLLGNIGDVDRVVVTAEATPNNLSGIQNVFLSEPASFRPAGSGFFEVAGPAGRDDIWFDTLSYSPDHGSLFPLHEACIDTSCRAIDHHLQKCNNEDRKPALELLSCLLNTRLSEQNCSLFNGSDIVKDIFGQSSRSSVYGPRSVLGLTRLEWWAGEYDRFYSDPLEKTDAATVVQSVLKSSPRSKDEPSYRFTLTQKPQALERLPTELLEEICANLPISSIMALHRTSKGLAIQFPLDSTFWRNSLRDGSLHPHMWDLDTKWIERDLRETSELRSDLTASWDWKGAAKLLAMKRFPIAGCDDRLADLPHGFWNRCRIWATIEEALHEEECFSHGRLRSDSGTGVHKDEDEDP</sequence>
<proteinExistence type="predicted"/>
<dbReference type="EMBL" id="HG992981">
    <property type="protein sequence ID" value="CAE7175768.1"/>
    <property type="molecule type" value="Genomic_DNA"/>
</dbReference>
<protein>
    <submittedName>
        <fullName evidence="1">Uncharacterized protein</fullName>
    </submittedName>
</protein>